<keyword evidence="2" id="KW-0547">Nucleotide-binding</keyword>
<evidence type="ECO:0000256" key="5">
    <source>
        <dbReference type="SAM" id="MobiDB-lite"/>
    </source>
</evidence>
<evidence type="ECO:0000313" key="6">
    <source>
        <dbReference type="EMBL" id="KAA6357715.1"/>
    </source>
</evidence>
<name>A0A5J4TJR7_9EUKA</name>
<evidence type="ECO:0000256" key="1">
    <source>
        <dbReference type="ARBA" id="ARBA00022490"/>
    </source>
</evidence>
<keyword evidence="1" id="KW-0963">Cytoplasm</keyword>
<dbReference type="GO" id="GO:0005829">
    <property type="term" value="C:cytosol"/>
    <property type="evidence" value="ECO:0007669"/>
    <property type="project" value="TreeGrafter"/>
</dbReference>
<sequence length="231" mass="27172">DDVEIRQTALKSVVERNDIDEFLVNSELARKNFEAHKDKVRIVGATEMYIQPFLGSSFITHRDSDNINYMNNSLSIPKRPAWTIRMTADEINTSEGAAFLDWRRSLSKLETEAKCKITPYEKNLDIWRQLWRVILDARNPLAFRCPDLESYIMNADAGYKDNFEPKRLQQKQKGDSIEEEEEDDDDEDSDINQKQDISTQNPRRVPLRREERKFILLLNKADLLTEEQRFD</sequence>
<dbReference type="EMBL" id="SNRW01030969">
    <property type="protein sequence ID" value="KAA6357715.1"/>
    <property type="molecule type" value="Genomic_DNA"/>
</dbReference>
<dbReference type="OrthoDB" id="61815at2759"/>
<dbReference type="Proteomes" id="UP000324800">
    <property type="component" value="Unassembled WGS sequence"/>
</dbReference>
<dbReference type="InterPro" id="IPR043358">
    <property type="entry name" value="GNL1-like"/>
</dbReference>
<accession>A0A5J4TJR7</accession>
<evidence type="ECO:0000256" key="3">
    <source>
        <dbReference type="ARBA" id="ARBA00022801"/>
    </source>
</evidence>
<gene>
    <name evidence="6" type="ORF">EZS28_046758</name>
</gene>
<evidence type="ECO:0000256" key="2">
    <source>
        <dbReference type="ARBA" id="ARBA00022741"/>
    </source>
</evidence>
<keyword evidence="4" id="KW-0342">GTP-binding</keyword>
<proteinExistence type="predicted"/>
<evidence type="ECO:0000256" key="4">
    <source>
        <dbReference type="ARBA" id="ARBA00023134"/>
    </source>
</evidence>
<protein>
    <submittedName>
        <fullName evidence="6">Putative large subunit GTPase 1</fullName>
    </submittedName>
</protein>
<feature type="non-terminal residue" evidence="6">
    <location>
        <position position="1"/>
    </location>
</feature>
<evidence type="ECO:0000313" key="7">
    <source>
        <dbReference type="Proteomes" id="UP000324800"/>
    </source>
</evidence>
<feature type="compositionally biased region" description="Polar residues" evidence="5">
    <location>
        <begin position="192"/>
        <end position="202"/>
    </location>
</feature>
<feature type="compositionally biased region" description="Basic and acidic residues" evidence="5">
    <location>
        <begin position="163"/>
        <end position="176"/>
    </location>
</feature>
<dbReference type="GO" id="GO:0005525">
    <property type="term" value="F:GTP binding"/>
    <property type="evidence" value="ECO:0007669"/>
    <property type="project" value="UniProtKB-KW"/>
</dbReference>
<dbReference type="PANTHER" id="PTHR45709">
    <property type="entry name" value="LARGE SUBUNIT GTPASE 1 HOMOLOG-RELATED"/>
    <property type="match status" value="1"/>
</dbReference>
<feature type="compositionally biased region" description="Acidic residues" evidence="5">
    <location>
        <begin position="177"/>
        <end position="190"/>
    </location>
</feature>
<comment type="caution">
    <text evidence="6">The sequence shown here is derived from an EMBL/GenBank/DDBJ whole genome shotgun (WGS) entry which is preliminary data.</text>
</comment>
<dbReference type="AlphaFoldDB" id="A0A5J4TJR7"/>
<dbReference type="PANTHER" id="PTHR45709:SF2">
    <property type="entry name" value="LARGE SUBUNIT GTPASE 1 HOMOLOG"/>
    <property type="match status" value="1"/>
</dbReference>
<reference evidence="6 7" key="1">
    <citation type="submission" date="2019-03" db="EMBL/GenBank/DDBJ databases">
        <title>Single cell metagenomics reveals metabolic interactions within the superorganism composed of flagellate Streblomastix strix and complex community of Bacteroidetes bacteria on its surface.</title>
        <authorList>
            <person name="Treitli S.C."/>
            <person name="Kolisko M."/>
            <person name="Husnik F."/>
            <person name="Keeling P."/>
            <person name="Hampl V."/>
        </authorList>
    </citation>
    <scope>NUCLEOTIDE SEQUENCE [LARGE SCALE GENOMIC DNA]</scope>
    <source>
        <strain evidence="6">ST1C</strain>
    </source>
</reference>
<keyword evidence="3" id="KW-0378">Hydrolase</keyword>
<organism evidence="6 7">
    <name type="scientific">Streblomastix strix</name>
    <dbReference type="NCBI Taxonomy" id="222440"/>
    <lineage>
        <taxon>Eukaryota</taxon>
        <taxon>Metamonada</taxon>
        <taxon>Preaxostyla</taxon>
        <taxon>Oxymonadida</taxon>
        <taxon>Streblomastigidae</taxon>
        <taxon>Streblomastix</taxon>
    </lineage>
</organism>
<feature type="region of interest" description="Disordered" evidence="5">
    <location>
        <begin position="163"/>
        <end position="205"/>
    </location>
</feature>
<dbReference type="GO" id="GO:0003924">
    <property type="term" value="F:GTPase activity"/>
    <property type="evidence" value="ECO:0007669"/>
    <property type="project" value="InterPro"/>
</dbReference>